<organism evidence="1 2">
    <name type="scientific">Vagococcus zengguangii</name>
    <dbReference type="NCBI Taxonomy" id="2571750"/>
    <lineage>
        <taxon>Bacteria</taxon>
        <taxon>Bacillati</taxon>
        <taxon>Bacillota</taxon>
        <taxon>Bacilli</taxon>
        <taxon>Lactobacillales</taxon>
        <taxon>Enterococcaceae</taxon>
        <taxon>Vagococcus</taxon>
    </lineage>
</organism>
<gene>
    <name evidence="1" type="ORF">FA707_04770</name>
</gene>
<dbReference type="EMBL" id="CP039712">
    <property type="protein sequence ID" value="QCI86318.1"/>
    <property type="molecule type" value="Genomic_DNA"/>
</dbReference>
<keyword evidence="2" id="KW-1185">Reference proteome</keyword>
<evidence type="ECO:0000313" key="1">
    <source>
        <dbReference type="EMBL" id="QCI86318.1"/>
    </source>
</evidence>
<dbReference type="Proteomes" id="UP000298615">
    <property type="component" value="Chromosome"/>
</dbReference>
<sequence length="103" mass="11997">MSLEKIRHRKSLITLNVIKAMHLLKSKSECAGGMFAFFYKKEGYVMRVINAKDVANIKLLEEALKMEIPSLELKQGRQRPRNPDEKEVLLRWERKRGTKIGTI</sequence>
<protein>
    <submittedName>
        <fullName evidence="1">Uncharacterized protein</fullName>
    </submittedName>
</protein>
<reference evidence="1 2" key="1">
    <citation type="submission" date="2019-04" db="EMBL/GenBank/DDBJ databases">
        <title>Vagococcus sp. nov., isolated from faeces of yaks (Bos grunniens).</title>
        <authorList>
            <person name="Ge Y."/>
        </authorList>
    </citation>
    <scope>NUCLEOTIDE SEQUENCE [LARGE SCALE GENOMIC DNA]</scope>
    <source>
        <strain evidence="1 2">MN-17</strain>
    </source>
</reference>
<dbReference type="KEGG" id="vao:FA707_04770"/>
<name>A0A4D7CQE8_9ENTE</name>
<evidence type="ECO:0000313" key="2">
    <source>
        <dbReference type="Proteomes" id="UP000298615"/>
    </source>
</evidence>
<dbReference type="AlphaFoldDB" id="A0A4D7CQE8"/>
<accession>A0A4D7CQE8</accession>
<proteinExistence type="predicted"/>